<dbReference type="AlphaFoldDB" id="A0A6I4TZT0"/>
<dbReference type="OrthoDB" id="5431326at2"/>
<keyword evidence="2" id="KW-0862">Zinc</keyword>
<dbReference type="InterPro" id="IPR018152">
    <property type="entry name" value="SOD_Cu/Zn_BS"/>
</dbReference>
<dbReference type="PROSITE" id="PS00332">
    <property type="entry name" value="SOD_CU_ZN_2"/>
    <property type="match status" value="1"/>
</dbReference>
<sequence>MKRLTLAVIPLALATAGCQSVGDIPNSRLGQATLKHSNGLPAGTAQLFSKGDKVEIAIALTGIPAGVHAVHLHTTGKCDGPEFTTAGGHLNPHSRQHGTENPAGPHVGDLPNMTIGSSGAGTATATLTGTQAEALAQIFDADGTAIVVHAGPDDYKTDPAGNAGGRIACGVVTRT</sequence>
<dbReference type="Pfam" id="PF00080">
    <property type="entry name" value="Sod_Cu"/>
    <property type="match status" value="1"/>
</dbReference>
<comment type="function">
    <text evidence="2">Destroys radicals which are normally produced within the cells and which are toxic to biological systems.</text>
</comment>
<comment type="cofactor">
    <cofactor evidence="2">
        <name>Zn(2+)</name>
        <dbReference type="ChEBI" id="CHEBI:29105"/>
    </cofactor>
    <text evidence="2">Binds 1 zinc ion per subunit.</text>
</comment>
<comment type="similarity">
    <text evidence="1 2">Belongs to the Cu-Zn superoxide dismutase family.</text>
</comment>
<accession>A0A6I4TZT0</accession>
<dbReference type="PROSITE" id="PS51257">
    <property type="entry name" value="PROKAR_LIPOPROTEIN"/>
    <property type="match status" value="1"/>
</dbReference>
<protein>
    <recommendedName>
        <fullName evidence="2">Superoxide dismutase [Cu-Zn]</fullName>
        <ecNumber evidence="2">1.15.1.1</ecNumber>
    </recommendedName>
</protein>
<evidence type="ECO:0000256" key="1">
    <source>
        <dbReference type="ARBA" id="ARBA00010457"/>
    </source>
</evidence>
<name>A0A6I4TZT0_9SPHN</name>
<keyword evidence="2" id="KW-0560">Oxidoreductase</keyword>
<feature type="region of interest" description="Disordered" evidence="3">
    <location>
        <begin position="83"/>
        <end position="110"/>
    </location>
</feature>
<reference evidence="5 6" key="1">
    <citation type="submission" date="2019-12" db="EMBL/GenBank/DDBJ databases">
        <title>Genomic-based taxomic classification of the family Erythrobacteraceae.</title>
        <authorList>
            <person name="Xu L."/>
        </authorList>
    </citation>
    <scope>NUCLEOTIDE SEQUENCE [LARGE SCALE GENOMIC DNA]</scope>
    <source>
        <strain evidence="5 6">S36</strain>
    </source>
</reference>
<comment type="catalytic activity">
    <reaction evidence="2">
        <text>2 superoxide + 2 H(+) = H2O2 + O2</text>
        <dbReference type="Rhea" id="RHEA:20696"/>
        <dbReference type="ChEBI" id="CHEBI:15378"/>
        <dbReference type="ChEBI" id="CHEBI:15379"/>
        <dbReference type="ChEBI" id="CHEBI:16240"/>
        <dbReference type="ChEBI" id="CHEBI:18421"/>
        <dbReference type="EC" id="1.15.1.1"/>
    </reaction>
</comment>
<evidence type="ECO:0000313" key="5">
    <source>
        <dbReference type="EMBL" id="MXP00149.1"/>
    </source>
</evidence>
<dbReference type="EC" id="1.15.1.1" evidence="2"/>
<comment type="cofactor">
    <cofactor evidence="2">
        <name>Cu cation</name>
        <dbReference type="ChEBI" id="CHEBI:23378"/>
    </cofactor>
    <text evidence="2">Binds 1 copper ion per subunit.</text>
</comment>
<gene>
    <name evidence="5" type="ORF">GRI97_14240</name>
</gene>
<dbReference type="GO" id="GO:0004784">
    <property type="term" value="F:superoxide dismutase activity"/>
    <property type="evidence" value="ECO:0007669"/>
    <property type="project" value="UniProtKB-EC"/>
</dbReference>
<proteinExistence type="inferred from homology"/>
<dbReference type="InterPro" id="IPR001424">
    <property type="entry name" value="SOD_Cu_Zn_dom"/>
</dbReference>
<dbReference type="RefSeq" id="WP_161391881.1">
    <property type="nucleotide sequence ID" value="NZ_JBHSCP010000002.1"/>
</dbReference>
<dbReference type="PANTHER" id="PTHR10003">
    <property type="entry name" value="SUPEROXIDE DISMUTASE CU-ZN -RELATED"/>
    <property type="match status" value="1"/>
</dbReference>
<dbReference type="SUPFAM" id="SSF49329">
    <property type="entry name" value="Cu,Zn superoxide dismutase-like"/>
    <property type="match status" value="1"/>
</dbReference>
<comment type="caution">
    <text evidence="5">The sequence shown here is derived from an EMBL/GenBank/DDBJ whole genome shotgun (WGS) entry which is preliminary data.</text>
</comment>
<dbReference type="Gene3D" id="2.60.40.200">
    <property type="entry name" value="Superoxide dismutase, copper/zinc binding domain"/>
    <property type="match status" value="1"/>
</dbReference>
<evidence type="ECO:0000313" key="6">
    <source>
        <dbReference type="Proteomes" id="UP000469430"/>
    </source>
</evidence>
<dbReference type="InterPro" id="IPR024134">
    <property type="entry name" value="SOD_Cu/Zn_/chaperone"/>
</dbReference>
<feature type="domain" description="Superoxide dismutase copper/zinc binding" evidence="4">
    <location>
        <begin position="43"/>
        <end position="172"/>
    </location>
</feature>
<organism evidence="5 6">
    <name type="scientific">Croceibacterium xixiisoli</name>
    <dbReference type="NCBI Taxonomy" id="1476466"/>
    <lineage>
        <taxon>Bacteria</taxon>
        <taxon>Pseudomonadati</taxon>
        <taxon>Pseudomonadota</taxon>
        <taxon>Alphaproteobacteria</taxon>
        <taxon>Sphingomonadales</taxon>
        <taxon>Erythrobacteraceae</taxon>
        <taxon>Croceibacterium</taxon>
    </lineage>
</organism>
<evidence type="ECO:0000256" key="2">
    <source>
        <dbReference type="RuleBase" id="RU000393"/>
    </source>
</evidence>
<dbReference type="GO" id="GO:0005507">
    <property type="term" value="F:copper ion binding"/>
    <property type="evidence" value="ECO:0007669"/>
    <property type="project" value="InterPro"/>
</dbReference>
<keyword evidence="2" id="KW-0186">Copper</keyword>
<dbReference type="EMBL" id="WTYJ01000003">
    <property type="protein sequence ID" value="MXP00149.1"/>
    <property type="molecule type" value="Genomic_DNA"/>
</dbReference>
<dbReference type="Proteomes" id="UP000469430">
    <property type="component" value="Unassembled WGS sequence"/>
</dbReference>
<keyword evidence="6" id="KW-1185">Reference proteome</keyword>
<evidence type="ECO:0000259" key="4">
    <source>
        <dbReference type="Pfam" id="PF00080"/>
    </source>
</evidence>
<dbReference type="InterPro" id="IPR036423">
    <property type="entry name" value="SOD-like_Cu/Zn_dom_sf"/>
</dbReference>
<keyword evidence="2" id="KW-0479">Metal-binding</keyword>
<evidence type="ECO:0000256" key="3">
    <source>
        <dbReference type="SAM" id="MobiDB-lite"/>
    </source>
</evidence>